<evidence type="ECO:0000259" key="1">
    <source>
        <dbReference type="PROSITE" id="PS51186"/>
    </source>
</evidence>
<gene>
    <name evidence="2" type="ORF">COS81_00655</name>
</gene>
<sequence length="245" mass="26896">MTTEDGKQINLWIGDLSIQTEDDVVAIMMVNQGASACFLEILHAQLREALNVHRRWVALGVWFRHGGFAETSEKQMLAVQIAALILAEPKTMLPKRAHDILPQLDQPETIVGLRIKPPELHVHPERVSPEDLGDIVAFVTNWNLGVSTHKELGSFVVAPDLRGQGIGTEAVRELLRLNGHTATLATTKTEQARRALQHAGMMMASFVTDIPADVRQATCCCESMGGEACLLADGACRLMILPDHR</sequence>
<dbReference type="Gene3D" id="3.40.630.30">
    <property type="match status" value="1"/>
</dbReference>
<dbReference type="InterPro" id="IPR000182">
    <property type="entry name" value="GNAT_dom"/>
</dbReference>
<dbReference type="CDD" id="cd04301">
    <property type="entry name" value="NAT_SF"/>
    <property type="match status" value="1"/>
</dbReference>
<name>A0A2M7APF7_UNCKA</name>
<dbReference type="AlphaFoldDB" id="A0A2M7APF7"/>
<dbReference type="PROSITE" id="PS51186">
    <property type="entry name" value="GNAT"/>
    <property type="match status" value="1"/>
</dbReference>
<dbReference type="InterPro" id="IPR016181">
    <property type="entry name" value="Acyl_CoA_acyltransferase"/>
</dbReference>
<comment type="caution">
    <text evidence="2">The sequence shown here is derived from an EMBL/GenBank/DDBJ whole genome shotgun (WGS) entry which is preliminary data.</text>
</comment>
<dbReference type="EMBL" id="PEWD01000010">
    <property type="protein sequence ID" value="PIU69278.1"/>
    <property type="molecule type" value="Genomic_DNA"/>
</dbReference>
<dbReference type="Pfam" id="PF00583">
    <property type="entry name" value="Acetyltransf_1"/>
    <property type="match status" value="1"/>
</dbReference>
<evidence type="ECO:0000313" key="3">
    <source>
        <dbReference type="Proteomes" id="UP000229916"/>
    </source>
</evidence>
<dbReference type="GO" id="GO:0016747">
    <property type="term" value="F:acyltransferase activity, transferring groups other than amino-acyl groups"/>
    <property type="evidence" value="ECO:0007669"/>
    <property type="project" value="InterPro"/>
</dbReference>
<feature type="domain" description="N-acetyltransferase" evidence="1">
    <location>
        <begin position="87"/>
        <end position="220"/>
    </location>
</feature>
<reference evidence="3" key="1">
    <citation type="submission" date="2017-09" db="EMBL/GenBank/DDBJ databases">
        <title>Depth-based differentiation of microbial function through sediment-hosted aquifers and enrichment of novel symbionts in the deep terrestrial subsurface.</title>
        <authorList>
            <person name="Probst A.J."/>
            <person name="Ladd B."/>
            <person name="Jarett J.K."/>
            <person name="Geller-Mcgrath D.E."/>
            <person name="Sieber C.M.K."/>
            <person name="Emerson J.B."/>
            <person name="Anantharaman K."/>
            <person name="Thomas B.C."/>
            <person name="Malmstrom R."/>
            <person name="Stieglmeier M."/>
            <person name="Klingl A."/>
            <person name="Woyke T."/>
            <person name="Ryan C.M."/>
            <person name="Banfield J.F."/>
        </authorList>
    </citation>
    <scope>NUCLEOTIDE SEQUENCE [LARGE SCALE GENOMIC DNA]</scope>
</reference>
<accession>A0A2M7APF7</accession>
<evidence type="ECO:0000313" key="2">
    <source>
        <dbReference type="EMBL" id="PIU69278.1"/>
    </source>
</evidence>
<dbReference type="SUPFAM" id="SSF55729">
    <property type="entry name" value="Acyl-CoA N-acyltransferases (Nat)"/>
    <property type="match status" value="1"/>
</dbReference>
<proteinExistence type="predicted"/>
<protein>
    <recommendedName>
        <fullName evidence="1">N-acetyltransferase domain-containing protein</fullName>
    </recommendedName>
</protein>
<organism evidence="2 3">
    <name type="scientific">candidate division WWE3 bacterium CG06_land_8_20_14_3_00_42_16</name>
    <dbReference type="NCBI Taxonomy" id="1975083"/>
    <lineage>
        <taxon>Bacteria</taxon>
        <taxon>Katanobacteria</taxon>
    </lineage>
</organism>
<dbReference type="Proteomes" id="UP000229916">
    <property type="component" value="Unassembled WGS sequence"/>
</dbReference>